<organism evidence="4 7">
    <name type="scientific">Actinotignum timonense</name>
    <dbReference type="NCBI Taxonomy" id="1870995"/>
    <lineage>
        <taxon>Bacteria</taxon>
        <taxon>Bacillati</taxon>
        <taxon>Actinomycetota</taxon>
        <taxon>Actinomycetes</taxon>
        <taxon>Actinomycetales</taxon>
        <taxon>Actinomycetaceae</taxon>
        <taxon>Actinotignum</taxon>
    </lineage>
</organism>
<dbReference type="Gene3D" id="3.40.50.720">
    <property type="entry name" value="NAD(P)-binding Rossmann-like Domain"/>
    <property type="match status" value="1"/>
</dbReference>
<evidence type="ECO:0000313" key="6">
    <source>
        <dbReference type="Proteomes" id="UP001284901"/>
    </source>
</evidence>
<dbReference type="InterPro" id="IPR036291">
    <property type="entry name" value="NAD(P)-bd_dom_sf"/>
</dbReference>
<dbReference type="Pfam" id="PF00106">
    <property type="entry name" value="adh_short"/>
    <property type="match status" value="1"/>
</dbReference>
<comment type="similarity">
    <text evidence="1 3">Belongs to the short-chain dehydrogenases/reductases (SDR) family.</text>
</comment>
<evidence type="ECO:0000313" key="5">
    <source>
        <dbReference type="EMBL" id="MDY5146156.1"/>
    </source>
</evidence>
<accession>A0AAW9HH94</accession>
<evidence type="ECO:0000313" key="4">
    <source>
        <dbReference type="EMBL" id="MDY5141164.1"/>
    </source>
</evidence>
<evidence type="ECO:0000256" key="3">
    <source>
        <dbReference type="RuleBase" id="RU000363"/>
    </source>
</evidence>
<dbReference type="PANTHER" id="PTHR44196:SF2">
    <property type="entry name" value="SHORT-CHAIN DEHYDROGENASE-RELATED"/>
    <property type="match status" value="1"/>
</dbReference>
<dbReference type="PANTHER" id="PTHR44196">
    <property type="entry name" value="DEHYDROGENASE/REDUCTASE SDR FAMILY MEMBER 7B"/>
    <property type="match status" value="1"/>
</dbReference>
<name>A0AAW9HH94_9ACTO</name>
<dbReference type="InterPro" id="IPR002347">
    <property type="entry name" value="SDR_fam"/>
</dbReference>
<keyword evidence="2" id="KW-0560">Oxidoreductase</keyword>
<comment type="caution">
    <text evidence="4">The sequence shown here is derived from an EMBL/GenBank/DDBJ whole genome shotgun (WGS) entry which is preliminary data.</text>
</comment>
<dbReference type="RefSeq" id="WP_234984458.1">
    <property type="nucleotide sequence ID" value="NZ_CAUPFC010000003.1"/>
</dbReference>
<dbReference type="AlphaFoldDB" id="A0AAW9HH94"/>
<dbReference type="GeneID" id="92812850"/>
<evidence type="ECO:0000256" key="2">
    <source>
        <dbReference type="ARBA" id="ARBA00023002"/>
    </source>
</evidence>
<dbReference type="PRINTS" id="PR00080">
    <property type="entry name" value="SDRFAMILY"/>
</dbReference>
<dbReference type="EMBL" id="JAWNFY010000008">
    <property type="protein sequence ID" value="MDY5146156.1"/>
    <property type="molecule type" value="Genomic_DNA"/>
</dbReference>
<dbReference type="PRINTS" id="PR00081">
    <property type="entry name" value="GDHRDH"/>
</dbReference>
<dbReference type="GO" id="GO:0016020">
    <property type="term" value="C:membrane"/>
    <property type="evidence" value="ECO:0007669"/>
    <property type="project" value="TreeGrafter"/>
</dbReference>
<dbReference type="EMBL" id="JAWNFV010000016">
    <property type="protein sequence ID" value="MDY5141164.1"/>
    <property type="molecule type" value="Genomic_DNA"/>
</dbReference>
<evidence type="ECO:0000256" key="1">
    <source>
        <dbReference type="ARBA" id="ARBA00006484"/>
    </source>
</evidence>
<keyword evidence="6" id="KW-1185">Reference proteome</keyword>
<dbReference type="GO" id="GO:0016491">
    <property type="term" value="F:oxidoreductase activity"/>
    <property type="evidence" value="ECO:0007669"/>
    <property type="project" value="UniProtKB-KW"/>
</dbReference>
<proteinExistence type="inferred from homology"/>
<dbReference type="SUPFAM" id="SSF51735">
    <property type="entry name" value="NAD(P)-binding Rossmann-fold domains"/>
    <property type="match status" value="1"/>
</dbReference>
<reference evidence="4 6" key="1">
    <citation type="submission" date="2023-10" db="EMBL/GenBank/DDBJ databases">
        <title>Whole Genome based description of the genera Actinobaculum and Actinotignum reveals a complex phylogenetic relationship within the species included in the genus Actinotignum.</title>
        <authorList>
            <person name="Jensen C.S."/>
            <person name="Dargis R."/>
            <person name="Kemp M."/>
            <person name="Christensen J.J."/>
        </authorList>
    </citation>
    <scope>NUCLEOTIDE SEQUENCE</scope>
    <source>
        <strain evidence="5 6">SLA_B089</strain>
        <strain evidence="4">SLA_B245</strain>
    </source>
</reference>
<dbReference type="CDD" id="cd05233">
    <property type="entry name" value="SDR_c"/>
    <property type="match status" value="1"/>
</dbReference>
<evidence type="ECO:0000313" key="7">
    <source>
        <dbReference type="Proteomes" id="UP001288320"/>
    </source>
</evidence>
<dbReference type="Proteomes" id="UP001288320">
    <property type="component" value="Unassembled WGS sequence"/>
</dbReference>
<protein>
    <submittedName>
        <fullName evidence="4">SDR family NAD(P)-dependent oxidoreductase</fullName>
    </submittedName>
</protein>
<gene>
    <name evidence="4" type="ORF">R6G74_07590</name>
    <name evidence="5" type="ORF">R6P33_03840</name>
</gene>
<sequence>MISDAAFSASHAAGRPRALVTGGSSGIGLAFARQLAARGYALVLVARGAQRLGVVAEKFRARGVECETMCCDLGVGNDVARLCDYLRDNAVDVVVNNAGAGLYESLVDGDMDRIDAAAALMAGAPVRIGAAATAAMAARGKGTLINIASVQSFVPMGAYAALKSFVRVWSESLAVELHGSGVTVTAVLPGWVRSDFHRNSGGKRSGVPDVLWLEPDTVARAALAAAARGKVRCTPTVRYKIIGFLAEKGPRCAVNWVARKINGSGRKADRG</sequence>
<dbReference type="PIRSF" id="PIRSF000126">
    <property type="entry name" value="11-beta-HSD1"/>
    <property type="match status" value="1"/>
</dbReference>
<dbReference type="Proteomes" id="UP001284901">
    <property type="component" value="Unassembled WGS sequence"/>
</dbReference>